<accession>A0ABS4IAL0</accession>
<protein>
    <submittedName>
        <fullName evidence="3">Phage minor structural protein</fullName>
    </submittedName>
</protein>
<dbReference type="NCBIfam" id="TIGR01665">
    <property type="entry name" value="put_anti_recept"/>
    <property type="match status" value="1"/>
</dbReference>
<dbReference type="Pfam" id="PF06605">
    <property type="entry name" value="Prophage_tail"/>
    <property type="match status" value="1"/>
</dbReference>
<keyword evidence="1" id="KW-0175">Coiled coil</keyword>
<dbReference type="Pfam" id="PF18994">
    <property type="entry name" value="Prophage_tailD1"/>
    <property type="match status" value="1"/>
</dbReference>
<feature type="domain" description="Peptidase S74" evidence="2">
    <location>
        <begin position="1020"/>
        <end position="1133"/>
    </location>
</feature>
<feature type="coiled-coil region" evidence="1">
    <location>
        <begin position="361"/>
        <end position="399"/>
    </location>
</feature>
<dbReference type="Gene3D" id="1.10.287.1490">
    <property type="match status" value="1"/>
</dbReference>
<reference evidence="3 4" key="1">
    <citation type="submission" date="2021-03" db="EMBL/GenBank/DDBJ databases">
        <title>Genomic Encyclopedia of Type Strains, Phase IV (KMG-IV): sequencing the most valuable type-strain genomes for metagenomic binning, comparative biology and taxonomic classification.</title>
        <authorList>
            <person name="Goeker M."/>
        </authorList>
    </citation>
    <scope>NUCLEOTIDE SEQUENCE [LARGE SCALE GENOMIC DNA]</scope>
    <source>
        <strain evidence="3 4">DSM 25609</strain>
    </source>
</reference>
<dbReference type="Gene3D" id="6.20.110.10">
    <property type="match status" value="1"/>
</dbReference>
<proteinExistence type="predicted"/>
<dbReference type="InterPro" id="IPR044051">
    <property type="entry name" value="Prophage_tail_N"/>
</dbReference>
<name>A0ABS4IAL0_9BACI</name>
<dbReference type="InterPro" id="IPR007119">
    <property type="entry name" value="Phage_tail_spike_N"/>
</dbReference>
<keyword evidence="4" id="KW-1185">Reference proteome</keyword>
<organism evidence="3 4">
    <name type="scientific">Virgibacillus natechei</name>
    <dbReference type="NCBI Taxonomy" id="1216297"/>
    <lineage>
        <taxon>Bacteria</taxon>
        <taxon>Bacillati</taxon>
        <taxon>Bacillota</taxon>
        <taxon>Bacilli</taxon>
        <taxon>Bacillales</taxon>
        <taxon>Bacillaceae</taxon>
        <taxon>Virgibacillus</taxon>
    </lineage>
</organism>
<evidence type="ECO:0000256" key="1">
    <source>
        <dbReference type="SAM" id="Coils"/>
    </source>
</evidence>
<dbReference type="PROSITE" id="PS51688">
    <property type="entry name" value="ICA"/>
    <property type="match status" value="1"/>
</dbReference>
<dbReference type="EMBL" id="JAGGKX010000001">
    <property type="protein sequence ID" value="MBP1967966.1"/>
    <property type="molecule type" value="Genomic_DNA"/>
</dbReference>
<gene>
    <name evidence="3" type="ORF">J2Z83_000058</name>
</gene>
<dbReference type="InterPro" id="IPR010572">
    <property type="entry name" value="Tail_dom"/>
</dbReference>
<dbReference type="RefSeq" id="WP_209461215.1">
    <property type="nucleotide sequence ID" value="NZ_CP110224.1"/>
</dbReference>
<sequence length="1134" mass="125970">MLIISDIHGNTEPLVDCEPPKRTRGVNRDHILEVAIQSTDRNERAFNLIKNESTVTCDGRDYIIKQSQRSMVGDKVGIILTAVHKFFATTLDNYQYDVIAGERVLSLHQALEHALAGTDYTFTITDNFDGYSFEDFGDDNSLSLFNNAQDNFGFEYLIENKLITVYQQIGIETDEQVRWKHNIKTISADEDTNDFATYIRGTGKPAEDEDGREVEGEYVVEAEYTSPNAEIFGVRHAPPVADNRFVDEDALINYIKSHLNDYPQTEYQIEYEELSSNGLNEVLNVGDRLFLIHEPLDLAFFTRIIEIIDYPLNPQLKPTYTLSSKKETTANRAVTDRKSNKEIKQELNKVTGRQTELNHNLEETAQAVSEVENAMVFVNEEMERLENEVRQEIEQAVDDTKILKQVNPPHPIPASNLWWDTSVNPPRLMRWDESDGQWDPLAPTESEIDQLIEVMRDEAIQQGETYTNEEIEATESAILDELNEQTDGINTIISELDVSVDGILGRVSSTESEIDTLSGEITSTQSNLSELSVDVNGISGSVSSITDDLSGTQRQLSELSVDVEGITSTVSDIKIDADEVESRMSSAESSIEQNATSIEAKVDVDGVVNSINLSNEGLTIDANMVDIHGLVSFINSDGTAGTAIDGSTLVTGSVTANELNVDEIFANSAVVSEIRSGIIQTTDLDASNITTGTLNAGDVSIINLSASNITAGTLDASQVNVENLNASSIKTGILSGLVIDGGAITQSSDGAELQIVNGVVSSYWNNQLSMSFGQYSLEFYNKSDDPLGRIIPISEVGSNKRGLGFIIDNDILNIGFEHNNLYRGILRADMDDSVTTITGPYNNQNDGATLRLLANRRAVSEGRFTSHDQPAIILDQSDTTNDVDIWFGGFNRRSNASTYFRHRSSDSTYSTSMRVSGNYVRVYDELRVGGANNPSGILPYSNSVHWRYNTNNYIRQQSDGRVSFYMGNNQRQTFSPEGGAEFPGNVAVEGDIRYRGHRTTSNSVNTHIFSNTGRIARSTSARKYKSDIQLASDVDYEKILDLNVKSWYDKEEVNGNVEEQEEATRFYGLIADEFEEVGLGEFGVYVNGEIENYSDRAWTLLIPIAKDHDNDINDLKVENQMLKERVRRLESKLA</sequence>
<comment type="caution">
    <text evidence="3">The sequence shown here is derived from an EMBL/GenBank/DDBJ whole genome shotgun (WGS) entry which is preliminary data.</text>
</comment>
<dbReference type="Gene3D" id="3.55.50.40">
    <property type="match status" value="1"/>
</dbReference>
<evidence type="ECO:0000259" key="2">
    <source>
        <dbReference type="PROSITE" id="PS51688"/>
    </source>
</evidence>
<evidence type="ECO:0000313" key="3">
    <source>
        <dbReference type="EMBL" id="MBP1967966.1"/>
    </source>
</evidence>
<dbReference type="InterPro" id="IPR030392">
    <property type="entry name" value="S74_ICA"/>
</dbReference>
<dbReference type="Proteomes" id="UP001519345">
    <property type="component" value="Unassembled WGS sequence"/>
</dbReference>
<dbReference type="Pfam" id="PF13884">
    <property type="entry name" value="Peptidase_S74"/>
    <property type="match status" value="1"/>
</dbReference>
<evidence type="ECO:0000313" key="4">
    <source>
        <dbReference type="Proteomes" id="UP001519345"/>
    </source>
</evidence>
<feature type="coiled-coil region" evidence="1">
    <location>
        <begin position="1105"/>
        <end position="1132"/>
    </location>
</feature>